<evidence type="ECO:0000313" key="9">
    <source>
        <dbReference type="Proteomes" id="UP001331936"/>
    </source>
</evidence>
<keyword evidence="5" id="KW-0560">Oxidoreductase</keyword>
<dbReference type="SUPFAM" id="SSF56645">
    <property type="entry name" value="Acyl-CoA dehydrogenase NM domain-like"/>
    <property type="match status" value="1"/>
</dbReference>
<dbReference type="InterPro" id="IPR036250">
    <property type="entry name" value="AcylCo_DH-like_C"/>
</dbReference>
<accession>A0ABU7JN80</accession>
<dbReference type="EMBL" id="JAUZMZ010000017">
    <property type="protein sequence ID" value="MEE2031503.1"/>
    <property type="molecule type" value="Genomic_DNA"/>
</dbReference>
<dbReference type="PANTHER" id="PTHR43884">
    <property type="entry name" value="ACYL-COA DEHYDROGENASE"/>
    <property type="match status" value="1"/>
</dbReference>
<comment type="cofactor">
    <cofactor evidence="1">
        <name>FAD</name>
        <dbReference type="ChEBI" id="CHEBI:57692"/>
    </cofactor>
</comment>
<evidence type="ECO:0000256" key="1">
    <source>
        <dbReference type="ARBA" id="ARBA00001974"/>
    </source>
</evidence>
<feature type="domain" description="Acyl-CoA dehydrogenase/oxidase N-terminal" evidence="7">
    <location>
        <begin position="8"/>
        <end position="97"/>
    </location>
</feature>
<keyword evidence="4" id="KW-0274">FAD</keyword>
<dbReference type="CDD" id="cd00567">
    <property type="entry name" value="ACAD"/>
    <property type="match status" value="1"/>
</dbReference>
<keyword evidence="3" id="KW-0285">Flavoprotein</keyword>
<reference evidence="8 9" key="1">
    <citation type="submission" date="2023-08" db="EMBL/GenBank/DDBJ databases">
        <authorList>
            <person name="Girao M."/>
            <person name="Carvalho M.F."/>
        </authorList>
    </citation>
    <scope>NUCLEOTIDE SEQUENCE [LARGE SCALE GENOMIC DNA]</scope>
    <source>
        <strain evidence="8 9">CC-R104</strain>
    </source>
</reference>
<evidence type="ECO:0000259" key="7">
    <source>
        <dbReference type="Pfam" id="PF02771"/>
    </source>
</evidence>
<evidence type="ECO:0000313" key="8">
    <source>
        <dbReference type="EMBL" id="MEE2031503.1"/>
    </source>
</evidence>
<dbReference type="InterPro" id="IPR013786">
    <property type="entry name" value="AcylCoA_DH/ox_N"/>
</dbReference>
<evidence type="ECO:0000256" key="5">
    <source>
        <dbReference type="ARBA" id="ARBA00023002"/>
    </source>
</evidence>
<dbReference type="PANTHER" id="PTHR43884:SF20">
    <property type="entry name" value="ACYL-COA DEHYDROGENASE FADE28"/>
    <property type="match status" value="1"/>
</dbReference>
<dbReference type="Pfam" id="PF00441">
    <property type="entry name" value="Acyl-CoA_dh_1"/>
    <property type="match status" value="1"/>
</dbReference>
<evidence type="ECO:0000256" key="4">
    <source>
        <dbReference type="ARBA" id="ARBA00022827"/>
    </source>
</evidence>
<dbReference type="InterPro" id="IPR009075">
    <property type="entry name" value="AcylCo_DH/oxidase_C"/>
</dbReference>
<comment type="similarity">
    <text evidence="2">Belongs to the acyl-CoA dehydrogenase family.</text>
</comment>
<evidence type="ECO:0000259" key="6">
    <source>
        <dbReference type="Pfam" id="PF00441"/>
    </source>
</evidence>
<keyword evidence="9" id="KW-1185">Reference proteome</keyword>
<dbReference type="Proteomes" id="UP001331936">
    <property type="component" value="Unassembled WGS sequence"/>
</dbReference>
<gene>
    <name evidence="8" type="ORF">Q8814_05140</name>
</gene>
<dbReference type="SUPFAM" id="SSF47203">
    <property type="entry name" value="Acyl-CoA dehydrogenase C-terminal domain-like"/>
    <property type="match status" value="1"/>
</dbReference>
<protein>
    <submittedName>
        <fullName evidence="8">Acyl-CoA dehydrogenase family protein</fullName>
    </submittedName>
</protein>
<sequence length="324" mass="33481">MRFALDSSHEDFASSIDALLTKSDMPAVIRAWNSGDTGPGLKVWQRLAETGVNGLLIAEEHDGLGADAVDLVVAVEQLGRHAVPGPVVETVAVAPALLSAVAPERLAALAEGSLATVAATPHAPFAVDADAADLVLLVDGDTVSLGTAGEARNSVDQSRRLYPVTAAEQLGTVGFEAAFDLGALATAAQLQGLGRTLLDSTVEYAQQRKQFGRAIGSFQAIKHHLAEVAVALEMARPLLHGAALSVRDGSPTASRDVSAAQVACGDAAYLAARVALQVHGAIGYTQEHDLSLWLTKVRALVTAWGTPDVHRARVVASLESGAAS</sequence>
<name>A0ABU7JN80_9NOCA</name>
<proteinExistence type="inferred from homology"/>
<comment type="caution">
    <text evidence="8">The sequence shown here is derived from an EMBL/GenBank/DDBJ whole genome shotgun (WGS) entry which is preliminary data.</text>
</comment>
<evidence type="ECO:0000256" key="2">
    <source>
        <dbReference type="ARBA" id="ARBA00009347"/>
    </source>
</evidence>
<dbReference type="Gene3D" id="1.20.140.10">
    <property type="entry name" value="Butyryl-CoA Dehydrogenase, subunit A, domain 3"/>
    <property type="match status" value="1"/>
</dbReference>
<dbReference type="RefSeq" id="WP_330150942.1">
    <property type="nucleotide sequence ID" value="NZ_JAUZMZ010000017.1"/>
</dbReference>
<feature type="domain" description="Acyl-CoA dehydrogenase/oxidase C-terminal" evidence="6">
    <location>
        <begin position="177"/>
        <end position="317"/>
    </location>
</feature>
<dbReference type="InterPro" id="IPR037069">
    <property type="entry name" value="AcylCoA_DH/ox_N_sf"/>
</dbReference>
<dbReference type="Pfam" id="PF02771">
    <property type="entry name" value="Acyl-CoA_dh_N"/>
    <property type="match status" value="1"/>
</dbReference>
<organism evidence="8 9">
    <name type="scientific">Rhodococcus chondri</name>
    <dbReference type="NCBI Taxonomy" id="3065941"/>
    <lineage>
        <taxon>Bacteria</taxon>
        <taxon>Bacillati</taxon>
        <taxon>Actinomycetota</taxon>
        <taxon>Actinomycetes</taxon>
        <taxon>Mycobacteriales</taxon>
        <taxon>Nocardiaceae</taxon>
        <taxon>Rhodococcus</taxon>
    </lineage>
</organism>
<dbReference type="Gene3D" id="1.10.540.10">
    <property type="entry name" value="Acyl-CoA dehydrogenase/oxidase, N-terminal domain"/>
    <property type="match status" value="1"/>
</dbReference>
<dbReference type="InterPro" id="IPR009100">
    <property type="entry name" value="AcylCoA_DH/oxidase_NM_dom_sf"/>
</dbReference>
<evidence type="ECO:0000256" key="3">
    <source>
        <dbReference type="ARBA" id="ARBA00022630"/>
    </source>
</evidence>